<evidence type="ECO:0000313" key="2">
    <source>
        <dbReference type="EMBL" id="CAL6061299.1"/>
    </source>
</evidence>
<sequence>MKKYETMFNIQMMINTISSRYVCKNKYHNNLNVSIKCLKIWKNTIIMQQSNIVAAQISITISYRLTETIALQTFHLLINWTYNIQTYDSANIQVCSVSPNYCYHSSCSVVLQNHWPVFNQWISCKRLNCQEAVSMIFQPYQQWYSCRDLILATIRYVIYQPQQAQTTYSIQNSIKI</sequence>
<gene>
    <name evidence="2" type="ORF">HINF_LOCUS49640</name>
    <name evidence="1" type="ORF">HINF_LOCUS8112</name>
</gene>
<accession>A0AA86NI82</accession>
<dbReference type="EMBL" id="CAXDID020000234">
    <property type="protein sequence ID" value="CAL6061299.1"/>
    <property type="molecule type" value="Genomic_DNA"/>
</dbReference>
<reference evidence="1" key="1">
    <citation type="submission" date="2023-06" db="EMBL/GenBank/DDBJ databases">
        <authorList>
            <person name="Kurt Z."/>
        </authorList>
    </citation>
    <scope>NUCLEOTIDE SEQUENCE</scope>
</reference>
<evidence type="ECO:0000313" key="3">
    <source>
        <dbReference type="Proteomes" id="UP001642409"/>
    </source>
</evidence>
<keyword evidence="3" id="KW-1185">Reference proteome</keyword>
<evidence type="ECO:0000313" key="1">
    <source>
        <dbReference type="EMBL" id="CAI9920467.1"/>
    </source>
</evidence>
<dbReference type="EMBL" id="CATOUU010000200">
    <property type="protein sequence ID" value="CAI9920467.1"/>
    <property type="molecule type" value="Genomic_DNA"/>
</dbReference>
<dbReference type="AlphaFoldDB" id="A0AA86NI82"/>
<proteinExistence type="predicted"/>
<protein>
    <submittedName>
        <fullName evidence="2">Hypothetical_protein</fullName>
    </submittedName>
</protein>
<organism evidence="1">
    <name type="scientific">Hexamita inflata</name>
    <dbReference type="NCBI Taxonomy" id="28002"/>
    <lineage>
        <taxon>Eukaryota</taxon>
        <taxon>Metamonada</taxon>
        <taxon>Diplomonadida</taxon>
        <taxon>Hexamitidae</taxon>
        <taxon>Hexamitinae</taxon>
        <taxon>Hexamita</taxon>
    </lineage>
</organism>
<comment type="caution">
    <text evidence="1">The sequence shown here is derived from an EMBL/GenBank/DDBJ whole genome shotgun (WGS) entry which is preliminary data.</text>
</comment>
<reference evidence="2 3" key="2">
    <citation type="submission" date="2024-07" db="EMBL/GenBank/DDBJ databases">
        <authorList>
            <person name="Akdeniz Z."/>
        </authorList>
    </citation>
    <scope>NUCLEOTIDE SEQUENCE [LARGE SCALE GENOMIC DNA]</scope>
</reference>
<name>A0AA86NI82_9EUKA</name>
<dbReference type="Proteomes" id="UP001642409">
    <property type="component" value="Unassembled WGS sequence"/>
</dbReference>